<dbReference type="EMBL" id="CABHNW010000102">
    <property type="protein sequence ID" value="VUX39432.1"/>
    <property type="molecule type" value="Genomic_DNA"/>
</dbReference>
<feature type="transmembrane region" description="Helical" evidence="1">
    <location>
        <begin position="123"/>
        <end position="147"/>
    </location>
</feature>
<feature type="transmembrane region" description="Helical" evidence="1">
    <location>
        <begin position="379"/>
        <end position="399"/>
    </location>
</feature>
<keyword evidence="1" id="KW-1133">Transmembrane helix</keyword>
<feature type="transmembrane region" description="Helical" evidence="1">
    <location>
        <begin position="203"/>
        <end position="224"/>
    </location>
</feature>
<feature type="transmembrane region" description="Helical" evidence="1">
    <location>
        <begin position="343"/>
        <end position="367"/>
    </location>
</feature>
<evidence type="ECO:0000256" key="1">
    <source>
        <dbReference type="SAM" id="Phobius"/>
    </source>
</evidence>
<dbReference type="AlphaFoldDB" id="A0A564W606"/>
<feature type="transmembrane region" description="Helical" evidence="1">
    <location>
        <begin position="159"/>
        <end position="183"/>
    </location>
</feature>
<feature type="transmembrane region" description="Helical" evidence="1">
    <location>
        <begin position="18"/>
        <end position="37"/>
    </location>
</feature>
<sequence length="473" mass="53932">MIKCTLYKAILKSRNTPVITLSIAMVGIYVGYLTWYIVNRYLPEPISSYRVLVAILTFWICAFVAIYKIPDQLFTNRRIKDVLCFPVSVDKLVSLVIGRLACFQFGMVVCGFWAYFLYASDDWLLTITILLGCWICSCLIDLLVLVLSTAIGNLLPASIVGYGFILFQYGAFLLLALSVGNLVTKIFFWSGYLENLNGIFNPVQWLLIVILPMILLAVCTSFFVKAKYIRGYLNTQNFQYRRTDKAIAPTKIQNPYFLLEWKRVSRNKELIFFSNIKNILTVFVLFSLLVQNFEWIGLSEKYALELFLLVSCCAVNTISSTAYSSDPNKSYFSFLPISAHRLFFWKTIQGFLWGELTVLLFGVGVILFRNIPILDACLLLGYGTATNYSCVWIGVFLDYKMPRTPNSTNELLHGNISKVLVLFVSIALTVWEIYFSTQISGSISLLLFAVCISVCIVMIELGYLIFYRRAFRD</sequence>
<feature type="transmembrane region" description="Helical" evidence="1">
    <location>
        <begin position="270"/>
        <end position="290"/>
    </location>
</feature>
<keyword evidence="1" id="KW-0472">Membrane</keyword>
<feature type="transmembrane region" description="Helical" evidence="1">
    <location>
        <begin position="443"/>
        <end position="466"/>
    </location>
</feature>
<reference evidence="2 3" key="1">
    <citation type="submission" date="2019-07" db="EMBL/GenBank/DDBJ databases">
        <authorList>
            <person name="Hibberd C M."/>
            <person name="Gehrig L. J."/>
            <person name="Chang H.-W."/>
            <person name="Venkatesh S."/>
        </authorList>
    </citation>
    <scope>NUCLEOTIDE SEQUENCE [LARGE SCALE GENOMIC DNA]</scope>
    <source>
        <strain evidence="2">Blautia_luti_SSTS_Bg7063</strain>
    </source>
</reference>
<gene>
    <name evidence="2" type="ORF">RSSSTS7063_00002</name>
</gene>
<protein>
    <submittedName>
        <fullName evidence="2">Uncharacterized protein</fullName>
    </submittedName>
</protein>
<accession>A0A564W606</accession>
<organism evidence="2 3">
    <name type="scientific">Blautia luti</name>
    <dbReference type="NCBI Taxonomy" id="89014"/>
    <lineage>
        <taxon>Bacteria</taxon>
        <taxon>Bacillati</taxon>
        <taxon>Bacillota</taxon>
        <taxon>Clostridia</taxon>
        <taxon>Lachnospirales</taxon>
        <taxon>Lachnospiraceae</taxon>
        <taxon>Blautia</taxon>
    </lineage>
</organism>
<feature type="transmembrane region" description="Helical" evidence="1">
    <location>
        <begin position="302"/>
        <end position="323"/>
    </location>
</feature>
<keyword evidence="1" id="KW-0812">Transmembrane</keyword>
<evidence type="ECO:0000313" key="3">
    <source>
        <dbReference type="Proteomes" id="UP000408482"/>
    </source>
</evidence>
<keyword evidence="3" id="KW-1185">Reference proteome</keyword>
<proteinExistence type="predicted"/>
<feature type="transmembrane region" description="Helical" evidence="1">
    <location>
        <begin position="96"/>
        <end position="117"/>
    </location>
</feature>
<dbReference type="Proteomes" id="UP000408482">
    <property type="component" value="Unassembled WGS sequence"/>
</dbReference>
<dbReference type="RefSeq" id="WP_144094037.1">
    <property type="nucleotide sequence ID" value="NZ_CABHMX010000009.1"/>
</dbReference>
<name>A0A564W606_9FIRM</name>
<evidence type="ECO:0000313" key="2">
    <source>
        <dbReference type="EMBL" id="VUX39432.1"/>
    </source>
</evidence>
<feature type="transmembrane region" description="Helical" evidence="1">
    <location>
        <begin position="49"/>
        <end position="69"/>
    </location>
</feature>
<feature type="transmembrane region" description="Helical" evidence="1">
    <location>
        <begin position="419"/>
        <end position="437"/>
    </location>
</feature>